<dbReference type="Proteomes" id="UP001201163">
    <property type="component" value="Unassembled WGS sequence"/>
</dbReference>
<comment type="caution">
    <text evidence="3">The sequence shown here is derived from an EMBL/GenBank/DDBJ whole genome shotgun (WGS) entry which is preliminary data.</text>
</comment>
<keyword evidence="4" id="KW-1185">Reference proteome</keyword>
<dbReference type="InterPro" id="IPR031350">
    <property type="entry name" value="Goodbye_dom"/>
</dbReference>
<name>A0AAD4Q701_9AGAM</name>
<dbReference type="AlphaFoldDB" id="A0AAD4Q701"/>
<sequence>MLRDQFETSDQSRSANERWTKWLDPTVNALYAFSATLGNGVGLIFPPSNVVFAGIGVLLQAVKDVRSSQAALVDLFGRLEYFFRRLEKYIEVRPTAAMTDIIVKIMVEVLSILGIVTKEVGQGRTKAGWKEGCGGRASAVRRIDARGGSDGSSRSPDDHPRH</sequence>
<feature type="region of interest" description="Disordered" evidence="1">
    <location>
        <begin position="141"/>
        <end position="162"/>
    </location>
</feature>
<organism evidence="3 4">
    <name type="scientific">Lactarius akahatsu</name>
    <dbReference type="NCBI Taxonomy" id="416441"/>
    <lineage>
        <taxon>Eukaryota</taxon>
        <taxon>Fungi</taxon>
        <taxon>Dikarya</taxon>
        <taxon>Basidiomycota</taxon>
        <taxon>Agaricomycotina</taxon>
        <taxon>Agaricomycetes</taxon>
        <taxon>Russulales</taxon>
        <taxon>Russulaceae</taxon>
        <taxon>Lactarius</taxon>
    </lineage>
</organism>
<gene>
    <name evidence="3" type="ORF">EDB92DRAFT_1578746</name>
</gene>
<evidence type="ECO:0000313" key="3">
    <source>
        <dbReference type="EMBL" id="KAH8983358.1"/>
    </source>
</evidence>
<dbReference type="Pfam" id="PF17109">
    <property type="entry name" value="Goodbye"/>
    <property type="match status" value="1"/>
</dbReference>
<feature type="domain" description="Fungal STAND N-terminal Goodbye" evidence="2">
    <location>
        <begin position="3"/>
        <end position="89"/>
    </location>
</feature>
<evidence type="ECO:0000256" key="1">
    <source>
        <dbReference type="SAM" id="MobiDB-lite"/>
    </source>
</evidence>
<protein>
    <recommendedName>
        <fullName evidence="2">Fungal STAND N-terminal Goodbye domain-containing protein</fullName>
    </recommendedName>
</protein>
<proteinExistence type="predicted"/>
<dbReference type="EMBL" id="JAKELL010000089">
    <property type="protein sequence ID" value="KAH8983358.1"/>
    <property type="molecule type" value="Genomic_DNA"/>
</dbReference>
<evidence type="ECO:0000259" key="2">
    <source>
        <dbReference type="Pfam" id="PF17109"/>
    </source>
</evidence>
<accession>A0AAD4Q701</accession>
<reference evidence="3" key="1">
    <citation type="submission" date="2022-01" db="EMBL/GenBank/DDBJ databases">
        <title>Comparative genomics reveals a dynamic genome evolution in the ectomycorrhizal milk-cap (Lactarius) mushrooms.</title>
        <authorList>
            <consortium name="DOE Joint Genome Institute"/>
            <person name="Lebreton A."/>
            <person name="Tang N."/>
            <person name="Kuo A."/>
            <person name="LaButti K."/>
            <person name="Drula E."/>
            <person name="Barry K."/>
            <person name="Clum A."/>
            <person name="Lipzen A."/>
            <person name="Mousain D."/>
            <person name="Ng V."/>
            <person name="Wang R."/>
            <person name="Wang X."/>
            <person name="Dai Y."/>
            <person name="Henrissat B."/>
            <person name="Grigoriev I.V."/>
            <person name="Guerin-Laguette A."/>
            <person name="Yu F."/>
            <person name="Martin F.M."/>
        </authorList>
    </citation>
    <scope>NUCLEOTIDE SEQUENCE</scope>
    <source>
        <strain evidence="3">QP</strain>
    </source>
</reference>
<evidence type="ECO:0000313" key="4">
    <source>
        <dbReference type="Proteomes" id="UP001201163"/>
    </source>
</evidence>